<accession>A0ACB8DI59</accession>
<evidence type="ECO:0000313" key="1">
    <source>
        <dbReference type="EMBL" id="KAH7970331.1"/>
    </source>
</evidence>
<comment type="caution">
    <text evidence="1">The sequence shown here is derived from an EMBL/GenBank/DDBJ whole genome shotgun (WGS) entry which is preliminary data.</text>
</comment>
<dbReference type="EMBL" id="CM023480">
    <property type="protein sequence ID" value="KAH7970331.1"/>
    <property type="molecule type" value="Genomic_DNA"/>
</dbReference>
<reference evidence="1" key="1">
    <citation type="submission" date="2020-05" db="EMBL/GenBank/DDBJ databases">
        <title>Large-scale comparative analyses of tick genomes elucidate their genetic diversity and vector capacities.</title>
        <authorList>
            <person name="Jia N."/>
            <person name="Wang J."/>
            <person name="Shi W."/>
            <person name="Du L."/>
            <person name="Sun Y."/>
            <person name="Zhan W."/>
            <person name="Jiang J."/>
            <person name="Wang Q."/>
            <person name="Zhang B."/>
            <person name="Ji P."/>
            <person name="Sakyi L.B."/>
            <person name="Cui X."/>
            <person name="Yuan T."/>
            <person name="Jiang B."/>
            <person name="Yang W."/>
            <person name="Lam T.T.-Y."/>
            <person name="Chang Q."/>
            <person name="Ding S."/>
            <person name="Wang X."/>
            <person name="Zhu J."/>
            <person name="Ruan X."/>
            <person name="Zhao L."/>
            <person name="Wei J."/>
            <person name="Que T."/>
            <person name="Du C."/>
            <person name="Cheng J."/>
            <person name="Dai P."/>
            <person name="Han X."/>
            <person name="Huang E."/>
            <person name="Gao Y."/>
            <person name="Liu J."/>
            <person name="Shao H."/>
            <person name="Ye R."/>
            <person name="Li L."/>
            <person name="Wei W."/>
            <person name="Wang X."/>
            <person name="Wang C."/>
            <person name="Yang T."/>
            <person name="Huo Q."/>
            <person name="Li W."/>
            <person name="Guo W."/>
            <person name="Chen H."/>
            <person name="Zhou L."/>
            <person name="Ni X."/>
            <person name="Tian J."/>
            <person name="Zhou Y."/>
            <person name="Sheng Y."/>
            <person name="Liu T."/>
            <person name="Pan Y."/>
            <person name="Xia L."/>
            <person name="Li J."/>
            <person name="Zhao F."/>
            <person name="Cao W."/>
        </authorList>
    </citation>
    <scope>NUCLEOTIDE SEQUENCE</scope>
    <source>
        <strain evidence="1">Dsil-2018</strain>
    </source>
</reference>
<evidence type="ECO:0000313" key="2">
    <source>
        <dbReference type="Proteomes" id="UP000821865"/>
    </source>
</evidence>
<name>A0ACB8DI59_DERSI</name>
<sequence>MVLFPGHHYLGPGSHKGKDPIDEDDRIAKHHDEAYERAESDADVFAADRASTKEFFHDFVSTGNWHSALGAVGLGAKNVVEEHVLGRSLYGMPPVRTGRKRANHGDSDPTAPKRVNDDPGPTSSDAEMSSAEELQSDAPARAATGGAGVGSNHPSSSECVQQILRVPRDHGVVSVFSDSKIVTTWGYCMLKTSLKYDSEKTFPGIVTSMSRLPVDRPYLYIPHGTYLNFPAHTKALQCSVKVTPHGLRTPWKTGSSVVQPVNSDMLVYGLASVGLNHHMDTAMCRITQGTTHNAMKPASIRPFKADDHAELAKSYWGLNIAPGMETQLNDDASNIPTSMGAPRHNFAYDFIHIENASPRLTKFVNQFPFKGHVGTPIINYEHKFKNAWLRMGHTYNAGNELLTHSSLGLPSDVVTYKTSNLSNAESNTQLPEENTVMRLRPLDFYRRHIRYLDTIEKSWYRRGLAPMELDAIQPSLAFGIMAVSKSNKDDPGSTDKFQDVTAFFQVDTELVVHSSLDTIAADTARIYATHTTRSSCLTTVLSRHGRPAHLANTEEDIKNYMLEVEKIAAEQRGDPREDLQPPVRTLRSVSVPFAPE</sequence>
<keyword evidence="2" id="KW-1185">Reference proteome</keyword>
<protein>
    <submittedName>
        <fullName evidence="1">Uncharacterized protein</fullName>
    </submittedName>
</protein>
<proteinExistence type="predicted"/>
<organism evidence="1 2">
    <name type="scientific">Dermacentor silvarum</name>
    <name type="common">Tick</name>
    <dbReference type="NCBI Taxonomy" id="543639"/>
    <lineage>
        <taxon>Eukaryota</taxon>
        <taxon>Metazoa</taxon>
        <taxon>Ecdysozoa</taxon>
        <taxon>Arthropoda</taxon>
        <taxon>Chelicerata</taxon>
        <taxon>Arachnida</taxon>
        <taxon>Acari</taxon>
        <taxon>Parasitiformes</taxon>
        <taxon>Ixodida</taxon>
        <taxon>Ixodoidea</taxon>
        <taxon>Ixodidae</taxon>
        <taxon>Rhipicephalinae</taxon>
        <taxon>Dermacentor</taxon>
    </lineage>
</organism>
<gene>
    <name evidence="1" type="ORF">HPB49_004041</name>
</gene>
<dbReference type="Proteomes" id="UP000821865">
    <property type="component" value="Chromosome 11"/>
</dbReference>